<feature type="region of interest" description="Disordered" evidence="1">
    <location>
        <begin position="40"/>
        <end position="68"/>
    </location>
</feature>
<reference evidence="3" key="1">
    <citation type="submission" date="2024-04" db="EMBL/GenBank/DDBJ databases">
        <title>Salinicola lusitanus LLJ914,a marine bacterium isolated from the Okinawa Trough.</title>
        <authorList>
            <person name="Li J."/>
        </authorList>
    </citation>
    <scope>NUCLEOTIDE SEQUENCE [LARGE SCALE GENOMIC DNA]</scope>
</reference>
<feature type="non-terminal residue" evidence="2">
    <location>
        <position position="670"/>
    </location>
</feature>
<accession>A0AAW0MII3</accession>
<feature type="compositionally biased region" description="Polar residues" evidence="1">
    <location>
        <begin position="346"/>
        <end position="361"/>
    </location>
</feature>
<proteinExistence type="predicted"/>
<dbReference type="Proteomes" id="UP001460270">
    <property type="component" value="Unassembled WGS sequence"/>
</dbReference>
<feature type="region of interest" description="Disordered" evidence="1">
    <location>
        <begin position="376"/>
        <end position="423"/>
    </location>
</feature>
<feature type="region of interest" description="Disordered" evidence="1">
    <location>
        <begin position="450"/>
        <end position="479"/>
    </location>
</feature>
<name>A0AAW0MII3_9GOBI</name>
<gene>
    <name evidence="2" type="ORF">WMY93_034183</name>
</gene>
<feature type="compositionally biased region" description="Basic and acidic residues" evidence="1">
    <location>
        <begin position="385"/>
        <end position="395"/>
    </location>
</feature>
<evidence type="ECO:0000313" key="2">
    <source>
        <dbReference type="EMBL" id="KAK7878984.1"/>
    </source>
</evidence>
<feature type="region of interest" description="Disordered" evidence="1">
    <location>
        <begin position="302"/>
        <end position="362"/>
    </location>
</feature>
<sequence>MPRPKEQCTFNIECVFQMPRPKGWKRSLAARERRADQLAIGCRPYLSPPPPPDPKVTGTGRRHSATKQNWPVSVHTNRCHKLVIPPECPGKKFVFVIGHSHLRAIVDGFVRMPEGCLSFGFSSTPGGSANDLHRELMQIALPREPDLVLLLAPCNNLRLSPTITDAGTEFGLLLSYLVGRFQKVLVLDFPTRIAEDLEIQNLLRQEFRRVAASGVSKQCNVTGLSRAEQETRYFPVAEHFPVDRLELWSDGTHLSDDHGMGIYVQLMWQACYMELETPAPAPKVSHPPTRPSTRRVQPMLVVTGPLPRTPPPPSEWTPAEQGRKKNQRGTPRARLGDQDIAGSTGGATDTASKSCCPQNQPRDAVEATAVVVRPAVSSASLTPGPEEHKPVEVRPRRSLTRSSPGLEVRPCSPASTPPAQEEDQAVVEVRSLSPQRPSYADVVKGLSPVPSTSGMAVKRSSPASSSTSGMEEEVSRETIKPAAPKRRRFRDRFLVPVLKKSVATAMQAGVVEVIPGTSPTSVTILDVFLEQDQLDQHRSFTQIPDNIRGPFHQGDDLFEFKGVQCMAIALVALAKHTVCTLDFVRPGKVDEDNERLMVGHLPKSETIEERQFHFRYGMVVLVVMLMCPEPALIRLDKTFLSFRGRCCELPRRQGKLFKVNRENNRQSPQP</sequence>
<dbReference type="AlphaFoldDB" id="A0AAW0MII3"/>
<evidence type="ECO:0000313" key="3">
    <source>
        <dbReference type="Proteomes" id="UP001460270"/>
    </source>
</evidence>
<protein>
    <submittedName>
        <fullName evidence="2">Uncharacterized protein</fullName>
    </submittedName>
</protein>
<evidence type="ECO:0000256" key="1">
    <source>
        <dbReference type="SAM" id="MobiDB-lite"/>
    </source>
</evidence>
<organism evidence="2 3">
    <name type="scientific">Mugilogobius chulae</name>
    <name type="common">yellowstripe goby</name>
    <dbReference type="NCBI Taxonomy" id="88201"/>
    <lineage>
        <taxon>Eukaryota</taxon>
        <taxon>Metazoa</taxon>
        <taxon>Chordata</taxon>
        <taxon>Craniata</taxon>
        <taxon>Vertebrata</taxon>
        <taxon>Euteleostomi</taxon>
        <taxon>Actinopterygii</taxon>
        <taxon>Neopterygii</taxon>
        <taxon>Teleostei</taxon>
        <taxon>Neoteleostei</taxon>
        <taxon>Acanthomorphata</taxon>
        <taxon>Gobiaria</taxon>
        <taxon>Gobiiformes</taxon>
        <taxon>Gobioidei</taxon>
        <taxon>Gobiidae</taxon>
        <taxon>Gobionellinae</taxon>
        <taxon>Mugilogobius</taxon>
    </lineage>
</organism>
<comment type="caution">
    <text evidence="2">The sequence shown here is derived from an EMBL/GenBank/DDBJ whole genome shotgun (WGS) entry which is preliminary data.</text>
</comment>
<keyword evidence="3" id="KW-1185">Reference proteome</keyword>
<dbReference type="EMBL" id="JBBPFD010000406">
    <property type="protein sequence ID" value="KAK7878984.1"/>
    <property type="molecule type" value="Genomic_DNA"/>
</dbReference>